<proteinExistence type="predicted"/>
<feature type="compositionally biased region" description="Basic and acidic residues" evidence="1">
    <location>
        <begin position="105"/>
        <end position="119"/>
    </location>
</feature>
<feature type="region of interest" description="Disordered" evidence="1">
    <location>
        <begin position="199"/>
        <end position="220"/>
    </location>
</feature>
<dbReference type="EMBL" id="VSSQ01000038">
    <property type="protein sequence ID" value="MPL67683.1"/>
    <property type="molecule type" value="Genomic_DNA"/>
</dbReference>
<protein>
    <submittedName>
        <fullName evidence="2">Uncharacterized protein</fullName>
    </submittedName>
</protein>
<feature type="compositionally biased region" description="Basic and acidic residues" evidence="1">
    <location>
        <begin position="73"/>
        <end position="84"/>
    </location>
</feature>
<name>A0A644TL71_9ZZZZ</name>
<sequence length="249" mass="26792">MADEVFEGDGDCSVRFVGEHDREGILVPGIHENICPGGHDAGHQYGQYDLQKGLGPVGPIHHGRFLQGKREVVQKPAQEPDGKGNSEGGIGEHQGRGRVKNAYLPHDRVEGNEEEDRGEHVVREEHGHEEFSALEAVAGKAVGGQNGHGHRNEGGEGRHQEAVAHGPEEVVFAEKPSVGLETGRLGPVGDGSAIEFGAGFDGGDEGPVEGEEKEYDESDQEQIGKEAFQKIGSPLFHALPSWFRNIVLR</sequence>
<organism evidence="2">
    <name type="scientific">bioreactor metagenome</name>
    <dbReference type="NCBI Taxonomy" id="1076179"/>
    <lineage>
        <taxon>unclassified sequences</taxon>
        <taxon>metagenomes</taxon>
        <taxon>ecological metagenomes</taxon>
    </lineage>
</organism>
<accession>A0A644TL71</accession>
<evidence type="ECO:0000313" key="2">
    <source>
        <dbReference type="EMBL" id="MPL67683.1"/>
    </source>
</evidence>
<evidence type="ECO:0000256" key="1">
    <source>
        <dbReference type="SAM" id="MobiDB-lite"/>
    </source>
</evidence>
<feature type="region of interest" description="Disordered" evidence="1">
    <location>
        <begin position="142"/>
        <end position="163"/>
    </location>
</feature>
<dbReference type="AlphaFoldDB" id="A0A644TL71"/>
<comment type="caution">
    <text evidence="2">The sequence shown here is derived from an EMBL/GenBank/DDBJ whole genome shotgun (WGS) entry which is preliminary data.</text>
</comment>
<gene>
    <name evidence="2" type="ORF">SDC9_13381</name>
</gene>
<feature type="compositionally biased region" description="Basic and acidic residues" evidence="1">
    <location>
        <begin position="150"/>
        <end position="163"/>
    </location>
</feature>
<reference evidence="2" key="1">
    <citation type="submission" date="2019-08" db="EMBL/GenBank/DDBJ databases">
        <authorList>
            <person name="Kucharzyk K."/>
            <person name="Murdoch R.W."/>
            <person name="Higgins S."/>
            <person name="Loffler F."/>
        </authorList>
    </citation>
    <scope>NUCLEOTIDE SEQUENCE</scope>
</reference>
<feature type="compositionally biased region" description="Acidic residues" evidence="1">
    <location>
        <begin position="202"/>
        <end position="220"/>
    </location>
</feature>
<feature type="region of interest" description="Disordered" evidence="1">
    <location>
        <begin position="73"/>
        <end position="119"/>
    </location>
</feature>